<evidence type="ECO:0000313" key="1">
    <source>
        <dbReference type="EMBL" id="EHY31396.1"/>
    </source>
</evidence>
<dbReference type="RefSeq" id="WP_008542093.1">
    <property type="nucleotide sequence ID" value="NZ_JH604951.1"/>
</dbReference>
<dbReference type="InterPro" id="IPR053733">
    <property type="entry name" value="Heme_Transport_Util_sf"/>
</dbReference>
<dbReference type="InterPro" id="IPR010413">
    <property type="entry name" value="HutX-like"/>
</dbReference>
<dbReference type="Gene3D" id="3.40.1570.10">
    <property type="entry name" value="HemS/ChuS/ChuX like domains"/>
    <property type="match status" value="1"/>
</dbReference>
<dbReference type="CDD" id="cd16829">
    <property type="entry name" value="ChuX_HutX-like"/>
    <property type="match status" value="1"/>
</dbReference>
<dbReference type="HOGENOM" id="CLU_106714_0_0_4"/>
<dbReference type="STRING" id="762967.HMPREF9440_01227"/>
<feature type="non-terminal residue" evidence="1">
    <location>
        <position position="173"/>
    </location>
</feature>
<dbReference type="SUPFAM" id="SSF144064">
    <property type="entry name" value="Heme iron utilization protein-like"/>
    <property type="match status" value="1"/>
</dbReference>
<gene>
    <name evidence="1" type="ORF">HMPREF9440_01227</name>
</gene>
<dbReference type="NCBIfam" id="TIGR04108">
    <property type="entry name" value="HutX"/>
    <property type="match status" value="1"/>
</dbReference>
<protein>
    <recommendedName>
        <fullName evidence="3">Heme utilization cystosolic carrier protein HutX</fullName>
    </recommendedName>
</protein>
<dbReference type="Pfam" id="PF06228">
    <property type="entry name" value="ChuX_HutX"/>
    <property type="match status" value="1"/>
</dbReference>
<evidence type="ECO:0000313" key="2">
    <source>
        <dbReference type="Proteomes" id="UP000004956"/>
    </source>
</evidence>
<proteinExistence type="predicted"/>
<keyword evidence="2" id="KW-1185">Reference proteome</keyword>
<organism evidence="1 2">
    <name type="scientific">Sutterella parvirubra YIT 11816</name>
    <dbReference type="NCBI Taxonomy" id="762967"/>
    <lineage>
        <taxon>Bacteria</taxon>
        <taxon>Pseudomonadati</taxon>
        <taxon>Pseudomonadota</taxon>
        <taxon>Betaproteobacteria</taxon>
        <taxon>Burkholderiales</taxon>
        <taxon>Sutterellaceae</taxon>
        <taxon>Sutterella</taxon>
    </lineage>
</organism>
<dbReference type="OrthoDB" id="8781266at2"/>
<accession>H3KER2</accession>
<comment type="caution">
    <text evidence="1">The sequence shown here is derived from an EMBL/GenBank/DDBJ whole genome shotgun (WGS) entry which is preliminary data.</text>
</comment>
<dbReference type="Proteomes" id="UP000004956">
    <property type="component" value="Unassembled WGS sequence"/>
</dbReference>
<reference evidence="1 2" key="1">
    <citation type="submission" date="2011-11" db="EMBL/GenBank/DDBJ databases">
        <authorList>
            <person name="Weinstock G."/>
            <person name="Sodergren E."/>
            <person name="Clifton S."/>
            <person name="Fulton L."/>
            <person name="Fulton B."/>
            <person name="Courtney L."/>
            <person name="Fronick C."/>
            <person name="Harrison M."/>
            <person name="Strong C."/>
            <person name="Farmer C."/>
            <person name="Delahaunty K."/>
            <person name="Markovic C."/>
            <person name="Hall O."/>
            <person name="Minx P."/>
            <person name="Tomlinson C."/>
            <person name="Mitreva M."/>
            <person name="Hou S."/>
            <person name="Chen J."/>
            <person name="Wollam A."/>
            <person name="Pepin K.H."/>
            <person name="Johnson M."/>
            <person name="Bhonagiri V."/>
            <person name="Zhang X."/>
            <person name="Suruliraj S."/>
            <person name="Warren W."/>
            <person name="Chinwalla A."/>
            <person name="Mardis E.R."/>
            <person name="Wilson R.K."/>
        </authorList>
    </citation>
    <scope>NUCLEOTIDE SEQUENCE [LARGE SCALE GENOMIC DNA]</scope>
    <source>
        <strain evidence="1 2">YIT 11816</strain>
    </source>
</reference>
<name>H3KER2_9BURK</name>
<dbReference type="AlphaFoldDB" id="H3KER2"/>
<evidence type="ECO:0008006" key="3">
    <source>
        <dbReference type="Google" id="ProtNLM"/>
    </source>
</evidence>
<dbReference type="EMBL" id="AFBQ01000169">
    <property type="protein sequence ID" value="EHY31396.1"/>
    <property type="molecule type" value="Genomic_DNA"/>
</dbReference>
<sequence length="173" mass="18814">MNRIQPTPEQAAKIEEMMAAKYPVTFGSVAKALGVTPCEAAQLLPESVTAFVAGDASERFAEIWEMLASWEKVTLFIIHAGNVFEIEGKLHTGKIAQGYYNILSKHATIGGHLNYQDVAAVCFAELPFMGRESLSVQFFNKAGEAAFAVYAGRENHQIIPSVKEAFFAAKAAL</sequence>